<evidence type="ECO:0000313" key="2">
    <source>
        <dbReference type="Proteomes" id="UP000606974"/>
    </source>
</evidence>
<proteinExistence type="predicted"/>
<dbReference type="Proteomes" id="UP000606974">
    <property type="component" value="Unassembled WGS sequence"/>
</dbReference>
<keyword evidence="2" id="KW-1185">Reference proteome</keyword>
<organism evidence="1 2">
    <name type="scientific">Endocarpon pusillum</name>
    <dbReference type="NCBI Taxonomy" id="364733"/>
    <lineage>
        <taxon>Eukaryota</taxon>
        <taxon>Fungi</taxon>
        <taxon>Dikarya</taxon>
        <taxon>Ascomycota</taxon>
        <taxon>Pezizomycotina</taxon>
        <taxon>Eurotiomycetes</taxon>
        <taxon>Chaetothyriomycetidae</taxon>
        <taxon>Verrucariales</taxon>
        <taxon>Verrucariaceae</taxon>
        <taxon>Endocarpon</taxon>
    </lineage>
</organism>
<gene>
    <name evidence="1" type="ORF">GJ744_006177</name>
</gene>
<sequence length="81" mass="9122">MKEQRSNWETMALSKEGLFHLGTLCNFRSSMALQMIGTPLWYSGHHVQVCKADHHMCSVLLKVDCISRIANGDTTTRVEIG</sequence>
<accession>A0A8H7A851</accession>
<protein>
    <submittedName>
        <fullName evidence="1">Uncharacterized protein</fullName>
    </submittedName>
</protein>
<dbReference type="AlphaFoldDB" id="A0A8H7A851"/>
<dbReference type="EMBL" id="JAACFV010000279">
    <property type="protein sequence ID" value="KAF7502276.1"/>
    <property type="molecule type" value="Genomic_DNA"/>
</dbReference>
<comment type="caution">
    <text evidence="1">The sequence shown here is derived from an EMBL/GenBank/DDBJ whole genome shotgun (WGS) entry which is preliminary data.</text>
</comment>
<evidence type="ECO:0000313" key="1">
    <source>
        <dbReference type="EMBL" id="KAF7502276.1"/>
    </source>
</evidence>
<name>A0A8H7A851_9EURO</name>
<reference evidence="1" key="1">
    <citation type="submission" date="2020-02" db="EMBL/GenBank/DDBJ databases">
        <authorList>
            <person name="Palmer J.M."/>
        </authorList>
    </citation>
    <scope>NUCLEOTIDE SEQUENCE</scope>
    <source>
        <strain evidence="1">EPUS1.4</strain>
        <tissue evidence="1">Thallus</tissue>
    </source>
</reference>